<proteinExistence type="predicted"/>
<dbReference type="EMBL" id="KZ772678">
    <property type="protein sequence ID" value="PTQ48033.1"/>
    <property type="molecule type" value="Genomic_DNA"/>
</dbReference>
<protein>
    <submittedName>
        <fullName evidence="1">Uncharacterized protein</fullName>
    </submittedName>
</protein>
<keyword evidence="2" id="KW-1185">Reference proteome</keyword>
<organism evidence="1 2">
    <name type="scientific">Marchantia polymorpha</name>
    <name type="common">Common liverwort</name>
    <name type="synonym">Marchantia aquatica</name>
    <dbReference type="NCBI Taxonomy" id="3197"/>
    <lineage>
        <taxon>Eukaryota</taxon>
        <taxon>Viridiplantae</taxon>
        <taxon>Streptophyta</taxon>
        <taxon>Embryophyta</taxon>
        <taxon>Marchantiophyta</taxon>
        <taxon>Marchantiopsida</taxon>
        <taxon>Marchantiidae</taxon>
        <taxon>Marchantiales</taxon>
        <taxon>Marchantiaceae</taxon>
        <taxon>Marchantia</taxon>
    </lineage>
</organism>
<gene>
    <name evidence="1" type="ORF">MARPO_0006s0072</name>
</gene>
<accession>A0A2R6XPJ9</accession>
<dbReference type="AlphaFoldDB" id="A0A2R6XPJ9"/>
<evidence type="ECO:0000313" key="2">
    <source>
        <dbReference type="Proteomes" id="UP000244005"/>
    </source>
</evidence>
<sequence length="88" mass="9252">MVTRFADVESHAAKWPGEAVVLPRSSNAPLPLQSPPLPPASNLGRFPSPAGAWTYVDLAAINIHPLVFPSGVSQSVAPLLQFAIARAL</sequence>
<name>A0A2R6XPJ9_MARPO</name>
<evidence type="ECO:0000313" key="1">
    <source>
        <dbReference type="EMBL" id="PTQ48033.1"/>
    </source>
</evidence>
<reference evidence="2" key="1">
    <citation type="journal article" date="2017" name="Cell">
        <title>Insights into land plant evolution garnered from the Marchantia polymorpha genome.</title>
        <authorList>
            <person name="Bowman J.L."/>
            <person name="Kohchi T."/>
            <person name="Yamato K.T."/>
            <person name="Jenkins J."/>
            <person name="Shu S."/>
            <person name="Ishizaki K."/>
            <person name="Yamaoka S."/>
            <person name="Nishihama R."/>
            <person name="Nakamura Y."/>
            <person name="Berger F."/>
            <person name="Adam C."/>
            <person name="Aki S.S."/>
            <person name="Althoff F."/>
            <person name="Araki T."/>
            <person name="Arteaga-Vazquez M.A."/>
            <person name="Balasubrmanian S."/>
            <person name="Barry K."/>
            <person name="Bauer D."/>
            <person name="Boehm C.R."/>
            <person name="Briginshaw L."/>
            <person name="Caballero-Perez J."/>
            <person name="Catarino B."/>
            <person name="Chen F."/>
            <person name="Chiyoda S."/>
            <person name="Chovatia M."/>
            <person name="Davies K.M."/>
            <person name="Delmans M."/>
            <person name="Demura T."/>
            <person name="Dierschke T."/>
            <person name="Dolan L."/>
            <person name="Dorantes-Acosta A.E."/>
            <person name="Eklund D.M."/>
            <person name="Florent S.N."/>
            <person name="Flores-Sandoval E."/>
            <person name="Fujiyama A."/>
            <person name="Fukuzawa H."/>
            <person name="Galik B."/>
            <person name="Grimanelli D."/>
            <person name="Grimwood J."/>
            <person name="Grossniklaus U."/>
            <person name="Hamada T."/>
            <person name="Haseloff J."/>
            <person name="Hetherington A.J."/>
            <person name="Higo A."/>
            <person name="Hirakawa Y."/>
            <person name="Hundley H.N."/>
            <person name="Ikeda Y."/>
            <person name="Inoue K."/>
            <person name="Inoue S.I."/>
            <person name="Ishida S."/>
            <person name="Jia Q."/>
            <person name="Kakita M."/>
            <person name="Kanazawa T."/>
            <person name="Kawai Y."/>
            <person name="Kawashima T."/>
            <person name="Kennedy M."/>
            <person name="Kinose K."/>
            <person name="Kinoshita T."/>
            <person name="Kohara Y."/>
            <person name="Koide E."/>
            <person name="Komatsu K."/>
            <person name="Kopischke S."/>
            <person name="Kubo M."/>
            <person name="Kyozuka J."/>
            <person name="Lagercrantz U."/>
            <person name="Lin S.S."/>
            <person name="Lindquist E."/>
            <person name="Lipzen A.M."/>
            <person name="Lu C.W."/>
            <person name="De Luna E."/>
            <person name="Martienssen R.A."/>
            <person name="Minamino N."/>
            <person name="Mizutani M."/>
            <person name="Mizutani M."/>
            <person name="Mochizuki N."/>
            <person name="Monte I."/>
            <person name="Mosher R."/>
            <person name="Nagasaki H."/>
            <person name="Nakagami H."/>
            <person name="Naramoto S."/>
            <person name="Nishitani K."/>
            <person name="Ohtani M."/>
            <person name="Okamoto T."/>
            <person name="Okumura M."/>
            <person name="Phillips J."/>
            <person name="Pollak B."/>
            <person name="Reinders A."/>
            <person name="Rovekamp M."/>
            <person name="Sano R."/>
            <person name="Sawa S."/>
            <person name="Schmid M.W."/>
            <person name="Shirakawa M."/>
            <person name="Solano R."/>
            <person name="Spunde A."/>
            <person name="Suetsugu N."/>
            <person name="Sugano S."/>
            <person name="Sugiyama A."/>
            <person name="Sun R."/>
            <person name="Suzuki Y."/>
            <person name="Takenaka M."/>
            <person name="Takezawa D."/>
            <person name="Tomogane H."/>
            <person name="Tsuzuki M."/>
            <person name="Ueda T."/>
            <person name="Umeda M."/>
            <person name="Ward J.M."/>
            <person name="Watanabe Y."/>
            <person name="Yazaki K."/>
            <person name="Yokoyama R."/>
            <person name="Yoshitake Y."/>
            <person name="Yotsui I."/>
            <person name="Zachgo S."/>
            <person name="Schmutz J."/>
        </authorList>
    </citation>
    <scope>NUCLEOTIDE SEQUENCE [LARGE SCALE GENOMIC DNA]</scope>
    <source>
        <strain evidence="2">Tak-1</strain>
    </source>
</reference>
<dbReference type="Proteomes" id="UP000244005">
    <property type="component" value="Unassembled WGS sequence"/>
</dbReference>